<reference evidence="2" key="2">
    <citation type="submission" date="2015-01" db="EMBL/GenBank/DDBJ databases">
        <title>Evolutionary Origins and Diversification of the Mycorrhizal Mutualists.</title>
        <authorList>
            <consortium name="DOE Joint Genome Institute"/>
            <consortium name="Mycorrhizal Genomics Consortium"/>
            <person name="Kohler A."/>
            <person name="Kuo A."/>
            <person name="Nagy L.G."/>
            <person name="Floudas D."/>
            <person name="Copeland A."/>
            <person name="Barry K.W."/>
            <person name="Cichocki N."/>
            <person name="Veneault-Fourrey C."/>
            <person name="LaButti K."/>
            <person name="Lindquist E.A."/>
            <person name="Lipzen A."/>
            <person name="Lundell T."/>
            <person name="Morin E."/>
            <person name="Murat C."/>
            <person name="Riley R."/>
            <person name="Ohm R."/>
            <person name="Sun H."/>
            <person name="Tunlid A."/>
            <person name="Henrissat B."/>
            <person name="Grigoriev I.V."/>
            <person name="Hibbett D.S."/>
            <person name="Martin F."/>
        </authorList>
    </citation>
    <scope>NUCLEOTIDE SEQUENCE [LARGE SCALE GENOMIC DNA]</scope>
    <source>
        <strain evidence="2">441</strain>
    </source>
</reference>
<organism evidence="1 2">
    <name type="scientific">Pisolithus microcarpus 441</name>
    <dbReference type="NCBI Taxonomy" id="765257"/>
    <lineage>
        <taxon>Eukaryota</taxon>
        <taxon>Fungi</taxon>
        <taxon>Dikarya</taxon>
        <taxon>Basidiomycota</taxon>
        <taxon>Agaricomycotina</taxon>
        <taxon>Agaricomycetes</taxon>
        <taxon>Agaricomycetidae</taxon>
        <taxon>Boletales</taxon>
        <taxon>Sclerodermatineae</taxon>
        <taxon>Pisolithaceae</taxon>
        <taxon>Pisolithus</taxon>
    </lineage>
</organism>
<proteinExistence type="predicted"/>
<reference evidence="1 2" key="1">
    <citation type="submission" date="2014-04" db="EMBL/GenBank/DDBJ databases">
        <authorList>
            <consortium name="DOE Joint Genome Institute"/>
            <person name="Kuo A."/>
            <person name="Kohler A."/>
            <person name="Costa M.D."/>
            <person name="Nagy L.G."/>
            <person name="Floudas D."/>
            <person name="Copeland A."/>
            <person name="Barry K.W."/>
            <person name="Cichocki N."/>
            <person name="Veneault-Fourrey C."/>
            <person name="LaButti K."/>
            <person name="Lindquist E.A."/>
            <person name="Lipzen A."/>
            <person name="Lundell T."/>
            <person name="Morin E."/>
            <person name="Murat C."/>
            <person name="Sun H."/>
            <person name="Tunlid A."/>
            <person name="Henrissat B."/>
            <person name="Grigoriev I.V."/>
            <person name="Hibbett D.S."/>
            <person name="Martin F."/>
            <person name="Nordberg H.P."/>
            <person name="Cantor M.N."/>
            <person name="Hua S.X."/>
        </authorList>
    </citation>
    <scope>NUCLEOTIDE SEQUENCE [LARGE SCALE GENOMIC DNA]</scope>
    <source>
        <strain evidence="1 2">441</strain>
    </source>
</reference>
<dbReference type="EMBL" id="KN833697">
    <property type="protein sequence ID" value="KIK27291.1"/>
    <property type="molecule type" value="Genomic_DNA"/>
</dbReference>
<sequence length="66" mass="7343">MTCLHVHVGAIEPCVKRLPQVNYCRATIPSSTMQLYKPTPVTFISCSSRLDQNDESKKPDLPPVPC</sequence>
<dbReference type="AlphaFoldDB" id="A0A0C9ZDA4"/>
<evidence type="ECO:0000313" key="2">
    <source>
        <dbReference type="Proteomes" id="UP000054018"/>
    </source>
</evidence>
<dbReference type="Proteomes" id="UP000054018">
    <property type="component" value="Unassembled WGS sequence"/>
</dbReference>
<gene>
    <name evidence="1" type="ORF">PISMIDRAFT_675175</name>
</gene>
<dbReference type="HOGENOM" id="CLU_2832116_0_0_1"/>
<keyword evidence="2" id="KW-1185">Reference proteome</keyword>
<accession>A0A0C9ZDA4</accession>
<evidence type="ECO:0000313" key="1">
    <source>
        <dbReference type="EMBL" id="KIK27291.1"/>
    </source>
</evidence>
<name>A0A0C9ZDA4_9AGAM</name>
<protein>
    <submittedName>
        <fullName evidence="1">Uncharacterized protein</fullName>
    </submittedName>
</protein>